<dbReference type="PANTHER" id="PTHR13593">
    <property type="match status" value="1"/>
</dbReference>
<name>A0A835AFJ1_9POAL</name>
<proteinExistence type="predicted"/>
<dbReference type="GO" id="GO:0006629">
    <property type="term" value="P:lipid metabolic process"/>
    <property type="evidence" value="ECO:0007669"/>
    <property type="project" value="InterPro"/>
</dbReference>
<evidence type="ECO:0000313" key="1">
    <source>
        <dbReference type="EMBL" id="KAF8657672.1"/>
    </source>
</evidence>
<gene>
    <name evidence="1" type="ORF">HU200_059827</name>
</gene>
<protein>
    <submittedName>
        <fullName evidence="1">Uncharacterized protein</fullName>
    </submittedName>
</protein>
<dbReference type="SUPFAM" id="SSF51695">
    <property type="entry name" value="PLC-like phosphodiesterases"/>
    <property type="match status" value="1"/>
</dbReference>
<comment type="caution">
    <text evidence="1">The sequence shown here is derived from an EMBL/GenBank/DDBJ whole genome shotgun (WGS) entry which is preliminary data.</text>
</comment>
<evidence type="ECO:0000313" key="2">
    <source>
        <dbReference type="Proteomes" id="UP000636709"/>
    </source>
</evidence>
<dbReference type="Proteomes" id="UP000636709">
    <property type="component" value="Unassembled WGS sequence"/>
</dbReference>
<accession>A0A835AFJ1</accession>
<sequence>MGTRVLDVRVQEDRRICHGVLATYAAVDAMPGNVRRFLGETESEVVILEVRTELGHKDPPGFAKSLVDKLSEENLIAHDEAVFHKTIAELLLPRRVICVWKPSNSPAPRPGETLWSAGYLKGNWIDTDLPETKFQSNLKFLGQQAHVADRRFFYRVGNTVTPQADNPMLCVWPAFAKGSGDKLQVFSTDFIDGDFVDACAGRRHQGAPCRAEIGGTYSNHRSIWRPAYESLKLCAWASQEGAAARHTQGQSVGLVGLAEQSMVSRSPGMYNGPSIAVAMQGTFAEAPLCEPELVLHGPSDDTALVVAAAVGRQRRQGSLARAGRIDLPPSVSARIPSQIKLGAPQERREQ</sequence>
<reference evidence="1" key="1">
    <citation type="submission" date="2020-07" db="EMBL/GenBank/DDBJ databases">
        <title>Genome sequence and genetic diversity analysis of an under-domesticated orphan crop, white fonio (Digitaria exilis).</title>
        <authorList>
            <person name="Bennetzen J.L."/>
            <person name="Chen S."/>
            <person name="Ma X."/>
            <person name="Wang X."/>
            <person name="Yssel A.E.J."/>
            <person name="Chaluvadi S.R."/>
            <person name="Johnson M."/>
            <person name="Gangashetty P."/>
            <person name="Hamidou F."/>
            <person name="Sanogo M.D."/>
            <person name="Zwaenepoel A."/>
            <person name="Wallace J."/>
            <person name="Van De Peer Y."/>
            <person name="Van Deynze A."/>
        </authorList>
    </citation>
    <scope>NUCLEOTIDE SEQUENCE</scope>
    <source>
        <tissue evidence="1">Leaves</tissue>
    </source>
</reference>
<dbReference type="InterPro" id="IPR051057">
    <property type="entry name" value="PI-PLC_domain"/>
</dbReference>
<dbReference type="EMBL" id="JACEFO010002487">
    <property type="protein sequence ID" value="KAF8657672.1"/>
    <property type="molecule type" value="Genomic_DNA"/>
</dbReference>
<organism evidence="1 2">
    <name type="scientific">Digitaria exilis</name>
    <dbReference type="NCBI Taxonomy" id="1010633"/>
    <lineage>
        <taxon>Eukaryota</taxon>
        <taxon>Viridiplantae</taxon>
        <taxon>Streptophyta</taxon>
        <taxon>Embryophyta</taxon>
        <taxon>Tracheophyta</taxon>
        <taxon>Spermatophyta</taxon>
        <taxon>Magnoliopsida</taxon>
        <taxon>Liliopsida</taxon>
        <taxon>Poales</taxon>
        <taxon>Poaceae</taxon>
        <taxon>PACMAD clade</taxon>
        <taxon>Panicoideae</taxon>
        <taxon>Panicodae</taxon>
        <taxon>Paniceae</taxon>
        <taxon>Anthephorinae</taxon>
        <taxon>Digitaria</taxon>
    </lineage>
</organism>
<dbReference type="AlphaFoldDB" id="A0A835AFJ1"/>
<dbReference type="InterPro" id="IPR017946">
    <property type="entry name" value="PLC-like_Pdiesterase_TIM-brl"/>
</dbReference>
<dbReference type="Gene3D" id="3.20.20.190">
    <property type="entry name" value="Phosphatidylinositol (PI) phosphodiesterase"/>
    <property type="match status" value="1"/>
</dbReference>
<keyword evidence="2" id="KW-1185">Reference proteome</keyword>
<dbReference type="GO" id="GO:0008081">
    <property type="term" value="F:phosphoric diester hydrolase activity"/>
    <property type="evidence" value="ECO:0007669"/>
    <property type="project" value="InterPro"/>
</dbReference>
<dbReference type="PANTHER" id="PTHR13593:SF113">
    <property type="entry name" value="SI:DKEY-266F7.9"/>
    <property type="match status" value="1"/>
</dbReference>